<feature type="transmembrane region" description="Helical" evidence="1">
    <location>
        <begin position="12"/>
        <end position="37"/>
    </location>
</feature>
<sequence>MSDHAARRSGGAALQAVLVAFVVLTAGWLVVGALAAVTEVLDGLPRTAPAG</sequence>
<evidence type="ECO:0000256" key="1">
    <source>
        <dbReference type="SAM" id="Phobius"/>
    </source>
</evidence>
<keyword evidence="1" id="KW-1133">Transmembrane helix</keyword>
<accession>A0A840QIG7</accession>
<name>A0A840QIG7_9PSEU</name>
<protein>
    <submittedName>
        <fullName evidence="2">Uncharacterized protein</fullName>
    </submittedName>
</protein>
<reference evidence="2 3" key="1">
    <citation type="submission" date="2020-08" db="EMBL/GenBank/DDBJ databases">
        <title>Sequencing the genomes of 1000 actinobacteria strains.</title>
        <authorList>
            <person name="Klenk H.-P."/>
        </authorList>
    </citation>
    <scope>NUCLEOTIDE SEQUENCE [LARGE SCALE GENOMIC DNA]</scope>
    <source>
        <strain evidence="2 3">DSM 45584</strain>
    </source>
</reference>
<keyword evidence="1" id="KW-0812">Transmembrane</keyword>
<proteinExistence type="predicted"/>
<gene>
    <name evidence="2" type="ORF">BJ970_005994</name>
</gene>
<evidence type="ECO:0000313" key="3">
    <source>
        <dbReference type="Proteomes" id="UP000584374"/>
    </source>
</evidence>
<dbReference type="EMBL" id="JACHIW010000002">
    <property type="protein sequence ID" value="MBB5158395.1"/>
    <property type="molecule type" value="Genomic_DNA"/>
</dbReference>
<dbReference type="AlphaFoldDB" id="A0A840QIG7"/>
<keyword evidence="1" id="KW-0472">Membrane</keyword>
<evidence type="ECO:0000313" key="2">
    <source>
        <dbReference type="EMBL" id="MBB5158395.1"/>
    </source>
</evidence>
<keyword evidence="3" id="KW-1185">Reference proteome</keyword>
<dbReference type="Proteomes" id="UP000584374">
    <property type="component" value="Unassembled WGS sequence"/>
</dbReference>
<organism evidence="2 3">
    <name type="scientific">Saccharopolyspora phatthalungensis</name>
    <dbReference type="NCBI Taxonomy" id="664693"/>
    <lineage>
        <taxon>Bacteria</taxon>
        <taxon>Bacillati</taxon>
        <taxon>Actinomycetota</taxon>
        <taxon>Actinomycetes</taxon>
        <taxon>Pseudonocardiales</taxon>
        <taxon>Pseudonocardiaceae</taxon>
        <taxon>Saccharopolyspora</taxon>
    </lineage>
</organism>
<comment type="caution">
    <text evidence="2">The sequence shown here is derived from an EMBL/GenBank/DDBJ whole genome shotgun (WGS) entry which is preliminary data.</text>
</comment>